<reference evidence="2 3" key="1">
    <citation type="submission" date="2019-03" db="EMBL/GenBank/DDBJ databases">
        <title>Genomic Encyclopedia of Type Strains, Phase IV (KMG-IV): sequencing the most valuable type-strain genomes for metagenomic binning, comparative biology and taxonomic classification.</title>
        <authorList>
            <person name="Goeker M."/>
        </authorList>
    </citation>
    <scope>NUCLEOTIDE SEQUENCE [LARGE SCALE GENOMIC DNA]</scope>
    <source>
        <strain evidence="2 3">DSM 14836</strain>
    </source>
</reference>
<protein>
    <recommendedName>
        <fullName evidence="4">Cytochrome c domain-containing protein</fullName>
    </recommendedName>
</protein>
<name>A0A4R2NU67_9FLAO</name>
<feature type="signal peptide" evidence="1">
    <location>
        <begin position="1"/>
        <end position="24"/>
    </location>
</feature>
<evidence type="ECO:0000256" key="1">
    <source>
        <dbReference type="SAM" id="SignalP"/>
    </source>
</evidence>
<organism evidence="2 3">
    <name type="scientific">Tenacibaculum skagerrakense</name>
    <dbReference type="NCBI Taxonomy" id="186571"/>
    <lineage>
        <taxon>Bacteria</taxon>
        <taxon>Pseudomonadati</taxon>
        <taxon>Bacteroidota</taxon>
        <taxon>Flavobacteriia</taxon>
        <taxon>Flavobacteriales</taxon>
        <taxon>Flavobacteriaceae</taxon>
        <taxon>Tenacibaculum</taxon>
    </lineage>
</organism>
<dbReference type="OrthoDB" id="9786191at2"/>
<gene>
    <name evidence="2" type="ORF">EV195_10475</name>
</gene>
<comment type="caution">
    <text evidence="2">The sequence shown here is derived from an EMBL/GenBank/DDBJ whole genome shotgun (WGS) entry which is preliminary data.</text>
</comment>
<keyword evidence="3" id="KW-1185">Reference proteome</keyword>
<dbReference type="AlphaFoldDB" id="A0A4R2NU67"/>
<proteinExistence type="predicted"/>
<dbReference type="EMBL" id="SLXM01000004">
    <property type="protein sequence ID" value="TCP25044.1"/>
    <property type="molecule type" value="Genomic_DNA"/>
</dbReference>
<evidence type="ECO:0000313" key="2">
    <source>
        <dbReference type="EMBL" id="TCP25044.1"/>
    </source>
</evidence>
<sequence length="120" mass="13054">MKKRNLTFLFVLAFLIANCTSSEVANDDPVVIDPTQKVTYEKDVKNIINNSCAVSGCHIGSNPPAGILLTTYNQVRSQAENGNLIARMNNSSNPMPPTGILPSSTRSVIDQWKADGFLEN</sequence>
<evidence type="ECO:0000313" key="3">
    <source>
        <dbReference type="Proteomes" id="UP000294564"/>
    </source>
</evidence>
<keyword evidence="1" id="KW-0732">Signal</keyword>
<dbReference type="RefSeq" id="WP_132794431.1">
    <property type="nucleotide sequence ID" value="NZ_SLXM01000004.1"/>
</dbReference>
<evidence type="ECO:0008006" key="4">
    <source>
        <dbReference type="Google" id="ProtNLM"/>
    </source>
</evidence>
<accession>A0A4R2NU67</accession>
<feature type="chain" id="PRO_5020773615" description="Cytochrome c domain-containing protein" evidence="1">
    <location>
        <begin position="25"/>
        <end position="120"/>
    </location>
</feature>
<dbReference type="Proteomes" id="UP000294564">
    <property type="component" value="Unassembled WGS sequence"/>
</dbReference>